<dbReference type="Gene3D" id="3.40.50.300">
    <property type="entry name" value="P-loop containing nucleotide triphosphate hydrolases"/>
    <property type="match status" value="1"/>
</dbReference>
<keyword evidence="5 10" id="KW-0418">Kinase</keyword>
<dbReference type="InterPro" id="IPR027417">
    <property type="entry name" value="P-loop_NTPase"/>
</dbReference>
<dbReference type="PANTHER" id="PTHR32309">
    <property type="entry name" value="TYROSINE-PROTEIN KINASE"/>
    <property type="match status" value="1"/>
</dbReference>
<dbReference type="PANTHER" id="PTHR32309:SF13">
    <property type="entry name" value="FERRIC ENTEROBACTIN TRANSPORT PROTEIN FEPE"/>
    <property type="match status" value="1"/>
</dbReference>
<dbReference type="InterPro" id="IPR025669">
    <property type="entry name" value="AAA_dom"/>
</dbReference>
<evidence type="ECO:0000256" key="1">
    <source>
        <dbReference type="ARBA" id="ARBA00007316"/>
    </source>
</evidence>
<dbReference type="KEGG" id="bht:DIC78_12880"/>
<dbReference type="GeneID" id="50135804"/>
<keyword evidence="6" id="KW-0067">ATP-binding</keyword>
<sequence length="237" mass="25837">MALRKSKGSWSRKNVIALTEPKSLNSEQYRTIRTNIEFSSVDRQMKSVMITSACPGEGKSTTAANLAVVFAQQGKKVLLIDADLRKPTVHTTFQLENMTGLTSVLLKKSSLKQAVQMSQEQNLDVLTSGPIPPNPAELLSSKWMEELADEACAAYDMVIFDTPPILPVADAQILGNVADGSVLVISSGKTEKEKAAKAKEALDSCNSKLLGAIMNGKKRSKHSDYGYYGHEDNFIQK</sequence>
<dbReference type="Proteomes" id="UP001073053">
    <property type="component" value="Unassembled WGS sequence"/>
</dbReference>
<evidence type="ECO:0000256" key="5">
    <source>
        <dbReference type="ARBA" id="ARBA00022777"/>
    </source>
</evidence>
<dbReference type="GO" id="GO:0005886">
    <property type="term" value="C:plasma membrane"/>
    <property type="evidence" value="ECO:0007669"/>
    <property type="project" value="UniProtKB-ARBA"/>
</dbReference>
<dbReference type="EMBL" id="JALAWA010000007">
    <property type="protein sequence ID" value="MCY9185659.1"/>
    <property type="molecule type" value="Genomic_DNA"/>
</dbReference>
<name>A0A9Q4EQA0_9BACI</name>
<gene>
    <name evidence="10" type="ORF">MOF03_13570</name>
</gene>
<evidence type="ECO:0000256" key="7">
    <source>
        <dbReference type="ARBA" id="ARBA00023137"/>
    </source>
</evidence>
<evidence type="ECO:0000313" key="11">
    <source>
        <dbReference type="Proteomes" id="UP001073053"/>
    </source>
</evidence>
<dbReference type="Pfam" id="PF13614">
    <property type="entry name" value="AAA_31"/>
    <property type="match status" value="1"/>
</dbReference>
<accession>A0A9Q4EQA0</accession>
<dbReference type="GO" id="GO:0042802">
    <property type="term" value="F:identical protein binding"/>
    <property type="evidence" value="ECO:0007669"/>
    <property type="project" value="UniProtKB-ARBA"/>
</dbReference>
<dbReference type="NCBIfam" id="TIGR01007">
    <property type="entry name" value="eps_fam"/>
    <property type="match status" value="1"/>
</dbReference>
<comment type="caution">
    <text evidence="10">The sequence shown here is derived from an EMBL/GenBank/DDBJ whole genome shotgun (WGS) entry which is preliminary data.</text>
</comment>
<evidence type="ECO:0000313" key="10">
    <source>
        <dbReference type="EMBL" id="MCY9185659.1"/>
    </source>
</evidence>
<proteinExistence type="inferred from homology"/>
<reference evidence="10" key="1">
    <citation type="submission" date="2022-02" db="EMBL/GenBank/DDBJ databases">
        <title>Crop Bioprotection Bacillus Genome Sequencing.</title>
        <authorList>
            <person name="Dunlap C."/>
        </authorList>
    </citation>
    <scope>NUCLEOTIDE SEQUENCE</scope>
    <source>
        <strain evidence="10">EC49O2N-C10</strain>
    </source>
</reference>
<comment type="similarity">
    <text evidence="1">Belongs to the CpsD/CapB family.</text>
</comment>
<evidence type="ECO:0000256" key="2">
    <source>
        <dbReference type="ARBA" id="ARBA00011903"/>
    </source>
</evidence>
<dbReference type="InterPro" id="IPR005702">
    <property type="entry name" value="Wzc-like_C"/>
</dbReference>
<comment type="catalytic activity">
    <reaction evidence="8">
        <text>L-tyrosyl-[protein] + ATP = O-phospho-L-tyrosyl-[protein] + ADP + H(+)</text>
        <dbReference type="Rhea" id="RHEA:10596"/>
        <dbReference type="Rhea" id="RHEA-COMP:10136"/>
        <dbReference type="Rhea" id="RHEA-COMP:20101"/>
        <dbReference type="ChEBI" id="CHEBI:15378"/>
        <dbReference type="ChEBI" id="CHEBI:30616"/>
        <dbReference type="ChEBI" id="CHEBI:46858"/>
        <dbReference type="ChEBI" id="CHEBI:61978"/>
        <dbReference type="ChEBI" id="CHEBI:456216"/>
        <dbReference type="EC" id="2.7.10.2"/>
    </reaction>
</comment>
<evidence type="ECO:0000256" key="3">
    <source>
        <dbReference type="ARBA" id="ARBA00022679"/>
    </source>
</evidence>
<dbReference type="FunFam" id="3.40.50.300:FF:000527">
    <property type="entry name" value="Tyrosine-protein kinase etk"/>
    <property type="match status" value="1"/>
</dbReference>
<evidence type="ECO:0000256" key="6">
    <source>
        <dbReference type="ARBA" id="ARBA00022840"/>
    </source>
</evidence>
<dbReference type="GO" id="GO:0005524">
    <property type="term" value="F:ATP binding"/>
    <property type="evidence" value="ECO:0007669"/>
    <property type="project" value="UniProtKB-KW"/>
</dbReference>
<dbReference type="SUPFAM" id="SSF52540">
    <property type="entry name" value="P-loop containing nucleoside triphosphate hydrolases"/>
    <property type="match status" value="1"/>
</dbReference>
<dbReference type="GO" id="GO:0004715">
    <property type="term" value="F:non-membrane spanning protein tyrosine kinase activity"/>
    <property type="evidence" value="ECO:0007669"/>
    <property type="project" value="UniProtKB-EC"/>
</dbReference>
<evidence type="ECO:0000259" key="9">
    <source>
        <dbReference type="Pfam" id="PF13614"/>
    </source>
</evidence>
<protein>
    <recommendedName>
        <fullName evidence="2">non-specific protein-tyrosine kinase</fullName>
        <ecNumber evidence="2">2.7.10.2</ecNumber>
    </recommendedName>
</protein>
<dbReference type="InterPro" id="IPR050445">
    <property type="entry name" value="Bact_polysacc_biosynth/exp"/>
</dbReference>
<evidence type="ECO:0000256" key="8">
    <source>
        <dbReference type="ARBA" id="ARBA00051245"/>
    </source>
</evidence>
<dbReference type="EC" id="2.7.10.2" evidence="2"/>
<dbReference type="RefSeq" id="WP_103671894.1">
    <property type="nucleotide sequence ID" value="NZ_CP029364.1"/>
</dbReference>
<organism evidence="10 11">
    <name type="scientific">Bacillus halotolerans</name>
    <dbReference type="NCBI Taxonomy" id="260554"/>
    <lineage>
        <taxon>Bacteria</taxon>
        <taxon>Bacillati</taxon>
        <taxon>Bacillota</taxon>
        <taxon>Bacilli</taxon>
        <taxon>Bacillales</taxon>
        <taxon>Bacillaceae</taxon>
        <taxon>Bacillus</taxon>
    </lineage>
</organism>
<keyword evidence="4" id="KW-0547">Nucleotide-binding</keyword>
<feature type="domain" description="AAA" evidence="9">
    <location>
        <begin position="46"/>
        <end position="180"/>
    </location>
</feature>
<keyword evidence="3" id="KW-0808">Transferase</keyword>
<keyword evidence="7" id="KW-0829">Tyrosine-protein kinase</keyword>
<evidence type="ECO:0000256" key="4">
    <source>
        <dbReference type="ARBA" id="ARBA00022741"/>
    </source>
</evidence>
<dbReference type="CDD" id="cd05387">
    <property type="entry name" value="BY-kinase"/>
    <property type="match status" value="1"/>
</dbReference>
<dbReference type="AlphaFoldDB" id="A0A9Q4EQA0"/>